<dbReference type="InterPro" id="IPR025159">
    <property type="entry name" value="AbiEi_N"/>
</dbReference>
<sequence>MNQVLERLAMEGGVASTVQLQLAGVSLSAIGRAIRSGEILRLRSGWVGLPDGPPEVLRAVRVGGRLSCLSVLRHERLWCARDDRLHVRVANRATHLAAPHDRRVPLGDPERWGVVVHRSRRAYGLDEPVGPVDTLEWALLHSIACQSKADAIVTLDSALNKNRISLTDLAFLLGELPPSYQRYLDLVDGTSQSGLETKARLGLHRYNIPYRTQVPISGAGRVDLLVGDRLVVELDGREFHSTNTAYDEDRRRDLALLEQGYLVVRLTYDQVMTEWGRVIALIRALVAREEHRWSPRHRRAGLAGPAASAISP</sequence>
<dbReference type="Proteomes" id="UP001165586">
    <property type="component" value="Unassembled WGS sequence"/>
</dbReference>
<gene>
    <name evidence="3" type="ORF">N1032_04565</name>
</gene>
<dbReference type="InterPro" id="IPR011335">
    <property type="entry name" value="Restrct_endonuc-II-like"/>
</dbReference>
<dbReference type="Pfam" id="PF13338">
    <property type="entry name" value="AbiEi_4"/>
    <property type="match status" value="1"/>
</dbReference>
<feature type="domain" description="AbiEi antitoxin N-terminal" evidence="2">
    <location>
        <begin position="3"/>
        <end position="45"/>
    </location>
</feature>
<reference evidence="3" key="1">
    <citation type="submission" date="2022-08" db="EMBL/GenBank/DDBJ databases">
        <authorList>
            <person name="Deng Y."/>
            <person name="Han X.-F."/>
            <person name="Zhang Y.-Q."/>
        </authorList>
    </citation>
    <scope>NUCLEOTIDE SEQUENCE</scope>
    <source>
        <strain evidence="3">CPCC 203386</strain>
    </source>
</reference>
<evidence type="ECO:0000313" key="3">
    <source>
        <dbReference type="EMBL" id="MCS5733014.1"/>
    </source>
</evidence>
<comment type="caution">
    <text evidence="3">The sequence shown here is derived from an EMBL/GenBank/DDBJ whole genome shotgun (WGS) entry which is preliminary data.</text>
</comment>
<evidence type="ECO:0000313" key="4">
    <source>
        <dbReference type="Proteomes" id="UP001165586"/>
    </source>
</evidence>
<evidence type="ECO:0000259" key="1">
    <source>
        <dbReference type="Pfam" id="PF04480"/>
    </source>
</evidence>
<organism evidence="3 4">
    <name type="scientific">Herbiconiux daphne</name>
    <dbReference type="NCBI Taxonomy" id="2970914"/>
    <lineage>
        <taxon>Bacteria</taxon>
        <taxon>Bacillati</taxon>
        <taxon>Actinomycetota</taxon>
        <taxon>Actinomycetes</taxon>
        <taxon>Micrococcales</taxon>
        <taxon>Microbacteriaceae</taxon>
        <taxon>Herbiconiux</taxon>
    </lineage>
</organism>
<dbReference type="Pfam" id="PF04480">
    <property type="entry name" value="DUF559"/>
    <property type="match status" value="1"/>
</dbReference>
<keyword evidence="4" id="KW-1185">Reference proteome</keyword>
<dbReference type="SUPFAM" id="SSF52980">
    <property type="entry name" value="Restriction endonuclease-like"/>
    <property type="match status" value="1"/>
</dbReference>
<protein>
    <submittedName>
        <fullName evidence="3">DUF559 domain-containing protein</fullName>
    </submittedName>
</protein>
<evidence type="ECO:0000259" key="2">
    <source>
        <dbReference type="Pfam" id="PF13338"/>
    </source>
</evidence>
<accession>A0ABT2GYG8</accession>
<dbReference type="InterPro" id="IPR007569">
    <property type="entry name" value="DUF559"/>
</dbReference>
<proteinExistence type="predicted"/>
<dbReference type="RefSeq" id="WP_259537754.1">
    <property type="nucleotide sequence ID" value="NZ_JANLCJ010000001.1"/>
</dbReference>
<feature type="domain" description="DUF559" evidence="1">
    <location>
        <begin position="210"/>
        <end position="284"/>
    </location>
</feature>
<dbReference type="EMBL" id="JANLCJ010000001">
    <property type="protein sequence ID" value="MCS5733014.1"/>
    <property type="molecule type" value="Genomic_DNA"/>
</dbReference>
<name>A0ABT2GYG8_9MICO</name>
<dbReference type="Gene3D" id="3.40.960.10">
    <property type="entry name" value="VSR Endonuclease"/>
    <property type="match status" value="1"/>
</dbReference>